<accession>A0AAN7Z215</accession>
<proteinExistence type="predicted"/>
<evidence type="ECO:0000313" key="1">
    <source>
        <dbReference type="EMBL" id="KAK5634010.1"/>
    </source>
</evidence>
<organism evidence="1 2">
    <name type="scientific">Xylaria bambusicola</name>
    <dbReference type="NCBI Taxonomy" id="326684"/>
    <lineage>
        <taxon>Eukaryota</taxon>
        <taxon>Fungi</taxon>
        <taxon>Dikarya</taxon>
        <taxon>Ascomycota</taxon>
        <taxon>Pezizomycotina</taxon>
        <taxon>Sordariomycetes</taxon>
        <taxon>Xylariomycetidae</taxon>
        <taxon>Xylariales</taxon>
        <taxon>Xylariaceae</taxon>
        <taxon>Xylaria</taxon>
    </lineage>
</organism>
<gene>
    <name evidence="1" type="ORF">RRF57_009724</name>
</gene>
<reference evidence="1 2" key="1">
    <citation type="submission" date="2023-10" db="EMBL/GenBank/DDBJ databases">
        <title>Draft genome sequence of Xylaria bambusicola isolate GMP-LS, the root and basal stem rot pathogen of sugarcane in Indonesia.</title>
        <authorList>
            <person name="Selvaraj P."/>
            <person name="Muralishankar V."/>
            <person name="Muruganantham S."/>
            <person name="Sp S."/>
            <person name="Haryani S."/>
            <person name="Lau K.J.X."/>
            <person name="Naqvi N.I."/>
        </authorList>
    </citation>
    <scope>NUCLEOTIDE SEQUENCE [LARGE SCALE GENOMIC DNA]</scope>
    <source>
        <strain evidence="1">GMP-LS</strain>
    </source>
</reference>
<name>A0AAN7Z215_9PEZI</name>
<dbReference type="EMBL" id="JAWHQM010000037">
    <property type="protein sequence ID" value="KAK5634010.1"/>
    <property type="molecule type" value="Genomic_DNA"/>
</dbReference>
<keyword evidence="2" id="KW-1185">Reference proteome</keyword>
<dbReference type="AlphaFoldDB" id="A0AAN7Z215"/>
<dbReference type="Proteomes" id="UP001305414">
    <property type="component" value="Unassembled WGS sequence"/>
</dbReference>
<sequence>MSVQAPFRNDFPPRQCCAVNSRPPDVYVLRVTEIGEIARLFARTVWATARPTVRVPDVALNQQS</sequence>
<evidence type="ECO:0000313" key="2">
    <source>
        <dbReference type="Proteomes" id="UP001305414"/>
    </source>
</evidence>
<comment type="caution">
    <text evidence="1">The sequence shown here is derived from an EMBL/GenBank/DDBJ whole genome shotgun (WGS) entry which is preliminary data.</text>
</comment>
<protein>
    <submittedName>
        <fullName evidence="1">Uncharacterized protein</fullName>
    </submittedName>
</protein>